<keyword evidence="3 5" id="KW-0418">Kinase</keyword>
<evidence type="ECO:0000313" key="6">
    <source>
        <dbReference type="Proteomes" id="UP001239909"/>
    </source>
</evidence>
<dbReference type="Pfam" id="PF00294">
    <property type="entry name" value="PfkB"/>
    <property type="match status" value="1"/>
</dbReference>
<dbReference type="InterPro" id="IPR052700">
    <property type="entry name" value="Carb_kinase_PfkB-like"/>
</dbReference>
<dbReference type="Gene3D" id="3.30.1110.10">
    <property type="match status" value="1"/>
</dbReference>
<feature type="domain" description="Carbohydrate kinase PfkB" evidence="4">
    <location>
        <begin position="58"/>
        <end position="319"/>
    </location>
</feature>
<keyword evidence="2" id="KW-0808">Transferase</keyword>
<evidence type="ECO:0000256" key="1">
    <source>
        <dbReference type="ARBA" id="ARBA00010688"/>
    </source>
</evidence>
<name>A0ABQ6LBZ1_9RHOB</name>
<dbReference type="PANTHER" id="PTHR43320:SF3">
    <property type="entry name" value="CARBOHYDRATE KINASE PFKB DOMAIN-CONTAINING PROTEIN"/>
    <property type="match status" value="1"/>
</dbReference>
<accession>A0ABQ6LBZ1</accession>
<proteinExistence type="inferred from homology"/>
<dbReference type="InterPro" id="IPR002173">
    <property type="entry name" value="Carboh/pur_kinase_PfkB_CS"/>
</dbReference>
<dbReference type="InterPro" id="IPR029056">
    <property type="entry name" value="Ribokinase-like"/>
</dbReference>
<gene>
    <name evidence="5" type="ORF">LNKW23_01370</name>
</gene>
<sequence>MSERLEVVGIGNAIVDVLARVEEGFLARHEVTKGAMTLIDDAAARALYAAMPPSREISGGSAANTIAGLAALGAKVGYVGRVRDDQLGRIFAHDIRAQGVVYEGPLVPEAAANGAETGRCMVLVTPDGERSMSTYLGVSAALQPEEIDAALMARADWLYLEGYLFDLPAAKAAYARAIAAAKSGGGRVAFTVSDPFCVARHRDDMRAMIAADVDLLFANKAEILALYETEDLDAAAVAAARDVEMAVITLSGEGALVVAGDARTAVPAAPTTLVDTTGAGDLFAAGFLAGLVRGRSPRDCARMGCQAAAEVIAHIGARPEADLRELMAAAGL</sequence>
<evidence type="ECO:0000313" key="5">
    <source>
        <dbReference type="EMBL" id="GMG80925.1"/>
    </source>
</evidence>
<organism evidence="5 6">
    <name type="scientific">Paralimibaculum aggregatum</name>
    <dbReference type="NCBI Taxonomy" id="3036245"/>
    <lineage>
        <taxon>Bacteria</taxon>
        <taxon>Pseudomonadati</taxon>
        <taxon>Pseudomonadota</taxon>
        <taxon>Alphaproteobacteria</taxon>
        <taxon>Rhodobacterales</taxon>
        <taxon>Paracoccaceae</taxon>
        <taxon>Paralimibaculum</taxon>
    </lineage>
</organism>
<evidence type="ECO:0000256" key="3">
    <source>
        <dbReference type="ARBA" id="ARBA00022777"/>
    </source>
</evidence>
<comment type="caution">
    <text evidence="5">The sequence shown here is derived from an EMBL/GenBank/DDBJ whole genome shotgun (WGS) entry which is preliminary data.</text>
</comment>
<dbReference type="RefSeq" id="WP_285669548.1">
    <property type="nucleotide sequence ID" value="NZ_BSYI01000001.1"/>
</dbReference>
<comment type="similarity">
    <text evidence="1">Belongs to the carbohydrate kinase PfkB family.</text>
</comment>
<evidence type="ECO:0000256" key="2">
    <source>
        <dbReference type="ARBA" id="ARBA00022679"/>
    </source>
</evidence>
<dbReference type="CDD" id="cd01168">
    <property type="entry name" value="adenosine_kinase"/>
    <property type="match status" value="1"/>
</dbReference>
<dbReference type="Gene3D" id="3.40.1190.20">
    <property type="match status" value="1"/>
</dbReference>
<keyword evidence="6" id="KW-1185">Reference proteome</keyword>
<protein>
    <submittedName>
        <fullName evidence="5">Adenosine kinase</fullName>
    </submittedName>
</protein>
<dbReference type="InterPro" id="IPR011611">
    <property type="entry name" value="PfkB_dom"/>
</dbReference>
<evidence type="ECO:0000259" key="4">
    <source>
        <dbReference type="Pfam" id="PF00294"/>
    </source>
</evidence>
<dbReference type="GO" id="GO:0016301">
    <property type="term" value="F:kinase activity"/>
    <property type="evidence" value="ECO:0007669"/>
    <property type="project" value="UniProtKB-KW"/>
</dbReference>
<dbReference type="PANTHER" id="PTHR43320">
    <property type="entry name" value="SUGAR KINASE"/>
    <property type="match status" value="1"/>
</dbReference>
<dbReference type="PROSITE" id="PS00584">
    <property type="entry name" value="PFKB_KINASES_2"/>
    <property type="match status" value="1"/>
</dbReference>
<dbReference type="SUPFAM" id="SSF53613">
    <property type="entry name" value="Ribokinase-like"/>
    <property type="match status" value="1"/>
</dbReference>
<dbReference type="EMBL" id="BSYI01000001">
    <property type="protein sequence ID" value="GMG80925.1"/>
    <property type="molecule type" value="Genomic_DNA"/>
</dbReference>
<dbReference type="Proteomes" id="UP001239909">
    <property type="component" value="Unassembled WGS sequence"/>
</dbReference>
<reference evidence="5 6" key="1">
    <citation type="submission" date="2023-04" db="EMBL/GenBank/DDBJ databases">
        <title>Marinoamorphus aggregata gen. nov., sp. Nov., isolate from tissue of brittle star Ophioplocus japonicus.</title>
        <authorList>
            <person name="Kawano K."/>
            <person name="Sawayama S."/>
            <person name="Nakagawa S."/>
        </authorList>
    </citation>
    <scope>NUCLEOTIDE SEQUENCE [LARGE SCALE GENOMIC DNA]</scope>
    <source>
        <strain evidence="5 6">NKW23</strain>
    </source>
</reference>